<protein>
    <submittedName>
        <fullName evidence="8">NUDIX hydrolase</fullName>
    </submittedName>
</protein>
<keyword evidence="9" id="KW-1185">Reference proteome</keyword>
<dbReference type="KEGG" id="kim:G3T16_18530"/>
<accession>A0A6C0U5I6</accession>
<evidence type="ECO:0000256" key="4">
    <source>
        <dbReference type="ARBA" id="ARBA00022801"/>
    </source>
</evidence>
<dbReference type="Pfam" id="PF14803">
    <property type="entry name" value="Zn_ribbon_Nudix"/>
    <property type="match status" value="1"/>
</dbReference>
<dbReference type="InterPro" id="IPR029401">
    <property type="entry name" value="Nudix_N"/>
</dbReference>
<proteinExistence type="inferred from homology"/>
<dbReference type="AlphaFoldDB" id="A0A6C0U5I6"/>
<gene>
    <name evidence="8" type="ORF">G3T16_18530</name>
</gene>
<dbReference type="EMBL" id="CP048711">
    <property type="protein sequence ID" value="QIB67093.1"/>
    <property type="molecule type" value="Genomic_DNA"/>
</dbReference>
<dbReference type="PANTHER" id="PTHR43222:SF2">
    <property type="entry name" value="NUDIX HYDROLASE 23, CHLOROPLASTIC"/>
    <property type="match status" value="1"/>
</dbReference>
<dbReference type="PANTHER" id="PTHR43222">
    <property type="entry name" value="NUDIX HYDROLASE 23"/>
    <property type="match status" value="1"/>
</dbReference>
<evidence type="ECO:0000256" key="2">
    <source>
        <dbReference type="ARBA" id="ARBA00008925"/>
    </source>
</evidence>
<dbReference type="PROSITE" id="PS01030">
    <property type="entry name" value="RNA_POL_M_15KD"/>
    <property type="match status" value="1"/>
</dbReference>
<keyword evidence="3" id="KW-0479">Metal-binding</keyword>
<evidence type="ECO:0000256" key="5">
    <source>
        <dbReference type="ARBA" id="ARBA00022833"/>
    </source>
</evidence>
<evidence type="ECO:0000313" key="8">
    <source>
        <dbReference type="EMBL" id="QIB67093.1"/>
    </source>
</evidence>
<dbReference type="Gene3D" id="2.20.70.10">
    <property type="match status" value="1"/>
</dbReference>
<evidence type="ECO:0000256" key="1">
    <source>
        <dbReference type="ARBA" id="ARBA00001946"/>
    </source>
</evidence>
<organism evidence="8 9">
    <name type="scientific">Kineobactrum salinum</name>
    <dbReference type="NCBI Taxonomy" id="2708301"/>
    <lineage>
        <taxon>Bacteria</taxon>
        <taxon>Pseudomonadati</taxon>
        <taxon>Pseudomonadota</taxon>
        <taxon>Gammaproteobacteria</taxon>
        <taxon>Cellvibrionales</taxon>
        <taxon>Halieaceae</taxon>
        <taxon>Kineobactrum</taxon>
    </lineage>
</organism>
<comment type="cofactor">
    <cofactor evidence="1">
        <name>Mg(2+)</name>
        <dbReference type="ChEBI" id="CHEBI:18420"/>
    </cofactor>
</comment>
<dbReference type="SUPFAM" id="SSF55811">
    <property type="entry name" value="Nudix"/>
    <property type="match status" value="1"/>
</dbReference>
<dbReference type="InterPro" id="IPR019761">
    <property type="entry name" value="DNA-dir_RNA_pol-M_15_CS"/>
</dbReference>
<dbReference type="GO" id="GO:0046872">
    <property type="term" value="F:metal ion binding"/>
    <property type="evidence" value="ECO:0007669"/>
    <property type="project" value="UniProtKB-KW"/>
</dbReference>
<dbReference type="Pfam" id="PF00293">
    <property type="entry name" value="NUDIX"/>
    <property type="match status" value="1"/>
</dbReference>
<keyword evidence="6" id="KW-0804">Transcription</keyword>
<dbReference type="Proteomes" id="UP000477680">
    <property type="component" value="Chromosome"/>
</dbReference>
<dbReference type="InterPro" id="IPR020084">
    <property type="entry name" value="NUDIX_hydrolase_CS"/>
</dbReference>
<dbReference type="InterPro" id="IPR015797">
    <property type="entry name" value="NUDIX_hydrolase-like_dom_sf"/>
</dbReference>
<feature type="domain" description="Nudix hydrolase" evidence="7">
    <location>
        <begin position="36"/>
        <end position="159"/>
    </location>
</feature>
<evidence type="ECO:0000259" key="7">
    <source>
        <dbReference type="PROSITE" id="PS51462"/>
    </source>
</evidence>
<keyword evidence="5" id="KW-0862">Zinc</keyword>
<dbReference type="CDD" id="cd04511">
    <property type="entry name" value="NUDIX_Hydrolase"/>
    <property type="match status" value="1"/>
</dbReference>
<dbReference type="InterPro" id="IPR000086">
    <property type="entry name" value="NUDIX_hydrolase_dom"/>
</dbReference>
<evidence type="ECO:0000256" key="6">
    <source>
        <dbReference type="ARBA" id="ARBA00023163"/>
    </source>
</evidence>
<dbReference type="RefSeq" id="WP_163496521.1">
    <property type="nucleotide sequence ID" value="NZ_CP048711.1"/>
</dbReference>
<dbReference type="PROSITE" id="PS51462">
    <property type="entry name" value="NUDIX"/>
    <property type="match status" value="1"/>
</dbReference>
<comment type="similarity">
    <text evidence="2">Belongs to the archaeal RpoM/eukaryotic RPA12/RPB9/RPC11 RNA polymerase family.</text>
</comment>
<reference evidence="8 9" key="1">
    <citation type="submission" date="2020-02" db="EMBL/GenBank/DDBJ databases">
        <title>Genome sequencing for Kineobactrum sp. M2.</title>
        <authorList>
            <person name="Park S.-J."/>
        </authorList>
    </citation>
    <scope>NUCLEOTIDE SEQUENCE [LARGE SCALE GENOMIC DNA]</scope>
    <source>
        <strain evidence="8 9">M2</strain>
    </source>
</reference>
<dbReference type="PROSITE" id="PS00893">
    <property type="entry name" value="NUDIX_BOX"/>
    <property type="match status" value="1"/>
</dbReference>
<keyword evidence="4 8" id="KW-0378">Hydrolase</keyword>
<dbReference type="Gene3D" id="3.90.79.10">
    <property type="entry name" value="Nucleoside Triphosphate Pyrophosphohydrolase"/>
    <property type="match status" value="1"/>
</dbReference>
<sequence length="182" mass="20589">MKFCPSCGSGLNYHVPAGDDRHRFVCTACEEIHYVNPRVIVGCVPIHQGRVLLCKRAIEPRLGYWTLPAGFMENGETSLQGAARETWEEARARVTDMQLYRIFDVPHISQVHMFYRCQVQDGAYGVGPESSASGFYAETEIPWDEIAFPVIRETLQEYFADALSGQFPVRVSVIDRRLRSTA</sequence>
<name>A0A6C0U5I6_9GAMM</name>
<evidence type="ECO:0000256" key="3">
    <source>
        <dbReference type="ARBA" id="ARBA00022723"/>
    </source>
</evidence>
<evidence type="ECO:0000313" key="9">
    <source>
        <dbReference type="Proteomes" id="UP000477680"/>
    </source>
</evidence>
<dbReference type="GO" id="GO:0016787">
    <property type="term" value="F:hydrolase activity"/>
    <property type="evidence" value="ECO:0007669"/>
    <property type="project" value="UniProtKB-KW"/>
</dbReference>